<evidence type="ECO:0000256" key="6">
    <source>
        <dbReference type="ARBA" id="ARBA00022723"/>
    </source>
</evidence>
<keyword evidence="5 13" id="KW-0812">Transmembrane</keyword>
<evidence type="ECO:0000256" key="4">
    <source>
        <dbReference type="ARBA" id="ARBA00022475"/>
    </source>
</evidence>
<keyword evidence="10 13" id="KW-0472">Membrane</keyword>
<feature type="transmembrane region" description="Helical" evidence="13">
    <location>
        <begin position="43"/>
        <end position="61"/>
    </location>
</feature>
<dbReference type="InterPro" id="IPR054528">
    <property type="entry name" value="TcaA_5th"/>
</dbReference>
<evidence type="ECO:0000256" key="13">
    <source>
        <dbReference type="SAM" id="Phobius"/>
    </source>
</evidence>
<keyword evidence="6" id="KW-0479">Metal-binding</keyword>
<dbReference type="PIR" id="G97297">
    <property type="entry name" value="G97297"/>
</dbReference>
<feature type="domain" description="TcaA second" evidence="14">
    <location>
        <begin position="70"/>
        <end position="164"/>
    </location>
</feature>
<feature type="compositionally biased region" description="Basic and acidic residues" evidence="12">
    <location>
        <begin position="1"/>
        <end position="12"/>
    </location>
</feature>
<dbReference type="EMBL" id="AE001437">
    <property type="protein sequence ID" value="AAK81170.1"/>
    <property type="molecule type" value="Genomic_DNA"/>
</dbReference>
<name>Q97E80_CLOAB</name>
<dbReference type="AlphaFoldDB" id="Q97E80"/>
<dbReference type="GO" id="GO:0008270">
    <property type="term" value="F:zinc ion binding"/>
    <property type="evidence" value="ECO:0007669"/>
    <property type="project" value="UniProtKB-KW"/>
</dbReference>
<evidence type="ECO:0000256" key="11">
    <source>
        <dbReference type="ARBA" id="ARBA00023251"/>
    </source>
</evidence>
<dbReference type="PANTHER" id="PTHR40038">
    <property type="entry name" value="MEMBRANE-ASSOCIATED PROTEIN TCAA"/>
    <property type="match status" value="1"/>
</dbReference>
<evidence type="ECO:0000256" key="9">
    <source>
        <dbReference type="ARBA" id="ARBA00022989"/>
    </source>
</evidence>
<dbReference type="eggNOG" id="COG4640">
    <property type="taxonomic scope" value="Bacteria"/>
</dbReference>
<evidence type="ECO:0000259" key="15">
    <source>
        <dbReference type="Pfam" id="PF22819"/>
    </source>
</evidence>
<dbReference type="Pfam" id="PF22819">
    <property type="entry name" value="TcaA_5th"/>
    <property type="match status" value="1"/>
</dbReference>
<evidence type="ECO:0000256" key="10">
    <source>
        <dbReference type="ARBA" id="ARBA00023136"/>
    </source>
</evidence>
<reference evidence="17 18" key="1">
    <citation type="journal article" date="2001" name="J. Bacteriol.">
        <title>Genome sequence and comparative analysis of the solvent-producing bacterium Clostridium acetobutylicum.</title>
        <authorList>
            <person name="Nolling J."/>
            <person name="Breton G."/>
            <person name="Omelchenko M.V."/>
            <person name="Makarova K.S."/>
            <person name="Zeng Q."/>
            <person name="Gibson R."/>
            <person name="Lee H.M."/>
            <person name="Dubois J."/>
            <person name="Qiu D."/>
            <person name="Hitti J."/>
            <person name="Wolf Y.I."/>
            <person name="Tatusov R.L."/>
            <person name="Sabathe F."/>
            <person name="Doucette-Stamm L."/>
            <person name="Soucaille P."/>
            <person name="Daly M.J."/>
            <person name="Bennett G.N."/>
            <person name="Koonin E.V."/>
            <person name="Smith D.R."/>
        </authorList>
    </citation>
    <scope>NUCLEOTIDE SEQUENCE [LARGE SCALE GENOMIC DNA]</scope>
    <source>
        <strain evidence="18">ATCC 824 / DSM 792 / JCM 1419 / LMG 5710 / VKM B-1787</strain>
    </source>
</reference>
<dbReference type="InterPro" id="IPR054529">
    <property type="entry name" value="TcaA_2nd"/>
</dbReference>
<dbReference type="InterPro" id="IPR023599">
    <property type="entry name" value="Mem_prot_TcaA"/>
</dbReference>
<evidence type="ECO:0000256" key="2">
    <source>
        <dbReference type="ARBA" id="ARBA00006334"/>
    </source>
</evidence>
<evidence type="ECO:0000256" key="5">
    <source>
        <dbReference type="ARBA" id="ARBA00022692"/>
    </source>
</evidence>
<evidence type="ECO:0000256" key="1">
    <source>
        <dbReference type="ARBA" id="ARBA00004162"/>
    </source>
</evidence>
<evidence type="ECO:0000313" key="17">
    <source>
        <dbReference type="EMBL" id="AAK81170.1"/>
    </source>
</evidence>
<dbReference type="GeneID" id="44999732"/>
<protein>
    <recommendedName>
        <fullName evidence="3">Membrane-associated protein TcaA</fullName>
    </recommendedName>
</protein>
<dbReference type="GO" id="GO:0046677">
    <property type="term" value="P:response to antibiotic"/>
    <property type="evidence" value="ECO:0007669"/>
    <property type="project" value="UniProtKB-KW"/>
</dbReference>
<keyword evidence="4" id="KW-1003">Cell membrane</keyword>
<proteinExistence type="inferred from homology"/>
<evidence type="ECO:0000256" key="8">
    <source>
        <dbReference type="ARBA" id="ARBA00022833"/>
    </source>
</evidence>
<dbReference type="Pfam" id="PF22820">
    <property type="entry name" value="TcaA_3rd_4th"/>
    <property type="match status" value="1"/>
</dbReference>
<accession>Q97E80</accession>
<dbReference type="HOGENOM" id="CLU_044438_1_0_9"/>
<evidence type="ECO:0000256" key="12">
    <source>
        <dbReference type="SAM" id="MobiDB-lite"/>
    </source>
</evidence>
<keyword evidence="7" id="KW-0863">Zinc-finger</keyword>
<dbReference type="Proteomes" id="UP000000814">
    <property type="component" value="Chromosome"/>
</dbReference>
<dbReference type="STRING" id="272562.CA_C3235"/>
<keyword evidence="18" id="KW-1185">Reference proteome</keyword>
<feature type="region of interest" description="Disordered" evidence="12">
    <location>
        <begin position="1"/>
        <end position="20"/>
    </location>
</feature>
<keyword evidence="9 13" id="KW-1133">Transmembrane helix</keyword>
<dbReference type="PANTHER" id="PTHR40038:SF1">
    <property type="entry name" value="MEMBRANE-ASSOCIATED PROTEIN TCAA"/>
    <property type="match status" value="1"/>
</dbReference>
<evidence type="ECO:0000313" key="18">
    <source>
        <dbReference type="Proteomes" id="UP000000814"/>
    </source>
</evidence>
<gene>
    <name evidence="17" type="ordered locus">CA_C3235</name>
</gene>
<organism evidence="17 18">
    <name type="scientific">Clostridium acetobutylicum (strain ATCC 824 / DSM 792 / JCM 1419 / IAM 19013 / LMG 5710 / NBRC 13948 / NRRL B-527 / VKM B-1787 / 2291 / W)</name>
    <dbReference type="NCBI Taxonomy" id="272562"/>
    <lineage>
        <taxon>Bacteria</taxon>
        <taxon>Bacillati</taxon>
        <taxon>Bacillota</taxon>
        <taxon>Clostridia</taxon>
        <taxon>Eubacteriales</taxon>
        <taxon>Clostridiaceae</taxon>
        <taxon>Clostridium</taxon>
    </lineage>
</organism>
<dbReference type="OrthoDB" id="1895190at2"/>
<evidence type="ECO:0000259" key="14">
    <source>
        <dbReference type="Pfam" id="PF22813"/>
    </source>
</evidence>
<evidence type="ECO:0000256" key="7">
    <source>
        <dbReference type="ARBA" id="ARBA00022771"/>
    </source>
</evidence>
<feature type="domain" description="TcaA protein NTF2-like" evidence="15">
    <location>
        <begin position="329"/>
        <end position="441"/>
    </location>
</feature>
<feature type="domain" description="TcaA 4th" evidence="16">
    <location>
        <begin position="242"/>
        <end position="307"/>
    </location>
</feature>
<keyword evidence="8" id="KW-0862">Zinc</keyword>
<keyword evidence="11" id="KW-0046">Antibiotic resistance</keyword>
<dbReference type="Pfam" id="PF22813">
    <property type="entry name" value="TcaA_2nd"/>
    <property type="match status" value="1"/>
</dbReference>
<dbReference type="KEGG" id="cac:CA_C3235"/>
<dbReference type="PIRSF" id="PIRSF032522">
    <property type="entry name" value="TcaA"/>
    <property type="match status" value="1"/>
</dbReference>
<comment type="subcellular location">
    <subcellularLocation>
        <location evidence="1">Cell membrane</location>
        <topology evidence="1">Single-pass membrane protein</topology>
    </subcellularLocation>
</comment>
<dbReference type="GO" id="GO:0005886">
    <property type="term" value="C:plasma membrane"/>
    <property type="evidence" value="ECO:0007669"/>
    <property type="project" value="UniProtKB-SubCell"/>
</dbReference>
<sequence length="447" mass="50340">MSGKDKEEDSMQKESTNFNSQGNRLLNNILNQRKLNFSKKSKLVITGLIIGLILIILHSLFSKMQSNPATAVESLKTAISRDDRSEVKNLIKSSNKSQHINEDDIEILIQYLKNHHDYSKGLFKELSSQADKLASDSDAHLSSKYFMNLKPAEKKYGIFPDYKILVKPAYITIKSKVKGTNIYINNKQVGTSTSDDFTHTYGPYMPGIYTVKESYRGNYAKVDKVVKVDTTKNTEVKNIDSVKYVNVTSENEDAEVFIDNKNIGKKIKDVKTLGPITNNTKIYAVAVINGKQYKSEEKEIGGEYNKEETPKLYLDFPTYPGVPNPNGGQVQQLIKNYLVFKCVAVNTGNLGAMNSYIYPGSELSDEVKALVKKYQSKDEKITTKSCNITGCKFNQDGKSGVVNTEEVYNVDKYGVQSTKEYNCSYSFKFNGKTNTYLVYKLLESVSR</sequence>
<comment type="similarity">
    <text evidence="2">Belongs to the TcaA family.</text>
</comment>
<evidence type="ECO:0000259" key="16">
    <source>
        <dbReference type="Pfam" id="PF22820"/>
    </source>
</evidence>
<evidence type="ECO:0000256" key="3">
    <source>
        <dbReference type="ARBA" id="ARBA00017896"/>
    </source>
</evidence>
<dbReference type="InterPro" id="IPR054530">
    <property type="entry name" value="TcaA_4th"/>
</dbReference>
<dbReference type="PATRIC" id="fig|272562.8.peg.3413"/>
<dbReference type="RefSeq" id="WP_010966510.1">
    <property type="nucleotide sequence ID" value="NC_003030.1"/>
</dbReference>